<evidence type="ECO:0000256" key="1">
    <source>
        <dbReference type="ARBA" id="ARBA00022729"/>
    </source>
</evidence>
<dbReference type="InterPro" id="IPR051343">
    <property type="entry name" value="G-type_lectin_kinases/EP1-like"/>
</dbReference>
<reference evidence="3" key="1">
    <citation type="submission" date="2019-09" db="EMBL/GenBank/DDBJ databases">
        <title>Draft genome information of white flower Hibiscus syriacus.</title>
        <authorList>
            <person name="Kim Y.-M."/>
        </authorList>
    </citation>
    <scope>NUCLEOTIDE SEQUENCE [LARGE SCALE GENOMIC DNA]</scope>
    <source>
        <strain evidence="3">YM2019G1</strain>
    </source>
</reference>
<dbReference type="EMBL" id="VEPZ02001440">
    <property type="protein sequence ID" value="KAE8672932.1"/>
    <property type="molecule type" value="Genomic_DNA"/>
</dbReference>
<keyword evidence="4" id="KW-1185">Reference proteome</keyword>
<dbReference type="Proteomes" id="UP000436088">
    <property type="component" value="Unassembled WGS sequence"/>
</dbReference>
<protein>
    <recommendedName>
        <fullName evidence="2">Protein kinase domain-containing protein</fullName>
    </recommendedName>
</protein>
<dbReference type="PANTHER" id="PTHR47976:SF116">
    <property type="entry name" value="RECEPTOR-LIKE SERINE_THREONINE-PROTEIN KINASE"/>
    <property type="match status" value="1"/>
</dbReference>
<feature type="domain" description="Protein kinase" evidence="2">
    <location>
        <begin position="1"/>
        <end position="104"/>
    </location>
</feature>
<dbReference type="InterPro" id="IPR000719">
    <property type="entry name" value="Prot_kinase_dom"/>
</dbReference>
<evidence type="ECO:0000313" key="4">
    <source>
        <dbReference type="Proteomes" id="UP000436088"/>
    </source>
</evidence>
<evidence type="ECO:0000313" key="3">
    <source>
        <dbReference type="EMBL" id="KAE8672932.1"/>
    </source>
</evidence>
<name>A0A6A2XCB2_HIBSY</name>
<dbReference type="PANTHER" id="PTHR47976">
    <property type="entry name" value="G-TYPE LECTIN S-RECEPTOR-LIKE SERINE/THREONINE-PROTEIN KINASE SD2-5"/>
    <property type="match status" value="1"/>
</dbReference>
<sequence>MADFGLAKLVGQEFSQVLTTMRGAVGYLAPEWISGVAITPKAYVYSFGMMLLELVSGRRNFEHTTDEEGTFFPVWVAGQVSEGSDLLKLLDRRLNGNANFRRAV</sequence>
<evidence type="ECO:0000259" key="2">
    <source>
        <dbReference type="PROSITE" id="PS50011"/>
    </source>
</evidence>
<dbReference type="GO" id="GO:0005524">
    <property type="term" value="F:ATP binding"/>
    <property type="evidence" value="ECO:0007669"/>
    <property type="project" value="InterPro"/>
</dbReference>
<dbReference type="SUPFAM" id="SSF56112">
    <property type="entry name" value="Protein kinase-like (PK-like)"/>
    <property type="match status" value="1"/>
</dbReference>
<dbReference type="Pfam" id="PF00069">
    <property type="entry name" value="Pkinase"/>
    <property type="match status" value="1"/>
</dbReference>
<gene>
    <name evidence="3" type="ORF">F3Y22_tig00111833pilonHSYRG00033</name>
</gene>
<organism evidence="3 4">
    <name type="scientific">Hibiscus syriacus</name>
    <name type="common">Rose of Sharon</name>
    <dbReference type="NCBI Taxonomy" id="106335"/>
    <lineage>
        <taxon>Eukaryota</taxon>
        <taxon>Viridiplantae</taxon>
        <taxon>Streptophyta</taxon>
        <taxon>Embryophyta</taxon>
        <taxon>Tracheophyta</taxon>
        <taxon>Spermatophyta</taxon>
        <taxon>Magnoliopsida</taxon>
        <taxon>eudicotyledons</taxon>
        <taxon>Gunneridae</taxon>
        <taxon>Pentapetalae</taxon>
        <taxon>rosids</taxon>
        <taxon>malvids</taxon>
        <taxon>Malvales</taxon>
        <taxon>Malvaceae</taxon>
        <taxon>Malvoideae</taxon>
        <taxon>Hibiscus</taxon>
    </lineage>
</organism>
<dbReference type="AlphaFoldDB" id="A0A6A2XCB2"/>
<dbReference type="PROSITE" id="PS50011">
    <property type="entry name" value="PROTEIN_KINASE_DOM"/>
    <property type="match status" value="1"/>
</dbReference>
<proteinExistence type="predicted"/>
<keyword evidence="1" id="KW-0732">Signal</keyword>
<dbReference type="InterPro" id="IPR011009">
    <property type="entry name" value="Kinase-like_dom_sf"/>
</dbReference>
<dbReference type="Gene3D" id="1.10.510.10">
    <property type="entry name" value="Transferase(Phosphotransferase) domain 1"/>
    <property type="match status" value="1"/>
</dbReference>
<comment type="caution">
    <text evidence="3">The sequence shown here is derived from an EMBL/GenBank/DDBJ whole genome shotgun (WGS) entry which is preliminary data.</text>
</comment>
<accession>A0A6A2XCB2</accession>
<dbReference type="GO" id="GO:0004672">
    <property type="term" value="F:protein kinase activity"/>
    <property type="evidence" value="ECO:0007669"/>
    <property type="project" value="InterPro"/>
</dbReference>